<evidence type="ECO:0000256" key="1">
    <source>
        <dbReference type="ARBA" id="ARBA00022801"/>
    </source>
</evidence>
<dbReference type="Proteomes" id="UP000327000">
    <property type="component" value="Unassembled WGS sequence"/>
</dbReference>
<comment type="caution">
    <text evidence="6">The sequence shown here is derived from an EMBL/GenBank/DDBJ whole genome shotgun (WGS) entry which is preliminary data.</text>
</comment>
<dbReference type="PANTHER" id="PTHR10272">
    <property type="entry name" value="PLATELET-ACTIVATING FACTOR ACETYLHYDROLASE"/>
    <property type="match status" value="1"/>
</dbReference>
<name>A0A5N5VY32_STRMB</name>
<dbReference type="GO" id="GO:0003847">
    <property type="term" value="F:1-alkyl-2-acetylglycerophosphocholine esterase activity"/>
    <property type="evidence" value="ECO:0007669"/>
    <property type="project" value="TreeGrafter"/>
</dbReference>
<dbReference type="OrthoDB" id="569821at2"/>
<dbReference type="AlphaFoldDB" id="A0A5N5VY32"/>
<dbReference type="SUPFAM" id="SSF53474">
    <property type="entry name" value="alpha/beta-Hydrolases"/>
    <property type="match status" value="1"/>
</dbReference>
<dbReference type="EMBL" id="VOKX01000127">
    <property type="protein sequence ID" value="KAB7833776.1"/>
    <property type="molecule type" value="Genomic_DNA"/>
</dbReference>
<reference evidence="6 7" key="1">
    <citation type="journal article" date="2019" name="Microb. Cell Fact.">
        <title>Exploring novel herbicidin analogues by transcriptional regulator overexpression and MS/MS molecular networking.</title>
        <authorList>
            <person name="Shi Y."/>
            <person name="Gu R."/>
            <person name="Li Y."/>
            <person name="Wang X."/>
            <person name="Ren W."/>
            <person name="Li X."/>
            <person name="Wang L."/>
            <person name="Xie Y."/>
            <person name="Hong B."/>
        </authorList>
    </citation>
    <scope>NUCLEOTIDE SEQUENCE [LARGE SCALE GENOMIC DNA]</scope>
    <source>
        <strain evidence="6 7">US-43</strain>
    </source>
</reference>
<keyword evidence="2" id="KW-0442">Lipid degradation</keyword>
<dbReference type="InterPro" id="IPR029058">
    <property type="entry name" value="AB_hydrolase_fold"/>
</dbReference>
<feature type="chain" id="PRO_5024922015" evidence="5">
    <location>
        <begin position="28"/>
        <end position="393"/>
    </location>
</feature>
<evidence type="ECO:0000256" key="4">
    <source>
        <dbReference type="SAM" id="MobiDB-lite"/>
    </source>
</evidence>
<keyword evidence="5" id="KW-0732">Signal</keyword>
<keyword evidence="1 6" id="KW-0378">Hydrolase</keyword>
<accession>A0A5N5VY32</accession>
<dbReference type="Pfam" id="PF03403">
    <property type="entry name" value="PAF-AH_p_II"/>
    <property type="match status" value="2"/>
</dbReference>
<protein>
    <submittedName>
        <fullName evidence="6">Alpha/beta hydrolase</fullName>
    </submittedName>
</protein>
<feature type="signal peptide" evidence="5">
    <location>
        <begin position="1"/>
        <end position="27"/>
    </location>
</feature>
<evidence type="ECO:0000313" key="6">
    <source>
        <dbReference type="EMBL" id="KAB7833776.1"/>
    </source>
</evidence>
<evidence type="ECO:0000256" key="5">
    <source>
        <dbReference type="SAM" id="SignalP"/>
    </source>
</evidence>
<gene>
    <name evidence="6" type="ORF">FRZ00_32100</name>
</gene>
<dbReference type="PANTHER" id="PTHR10272:SF0">
    <property type="entry name" value="PLATELET-ACTIVATING FACTOR ACETYLHYDROLASE"/>
    <property type="match status" value="1"/>
</dbReference>
<evidence type="ECO:0000256" key="2">
    <source>
        <dbReference type="ARBA" id="ARBA00022963"/>
    </source>
</evidence>
<proteinExistence type="predicted"/>
<feature type="region of interest" description="Disordered" evidence="4">
    <location>
        <begin position="26"/>
        <end position="46"/>
    </location>
</feature>
<evidence type="ECO:0000256" key="3">
    <source>
        <dbReference type="ARBA" id="ARBA00023098"/>
    </source>
</evidence>
<keyword evidence="3" id="KW-0443">Lipid metabolism</keyword>
<dbReference type="Gene3D" id="3.40.50.1820">
    <property type="entry name" value="alpha/beta hydrolase"/>
    <property type="match status" value="1"/>
</dbReference>
<sequence>MTRLRRAASAAVLACLLPLTATVAASAAPETPRAPAPATAAARLPDPTGPYAVGRSTFHLVDHGRKDLWVPEADGRELMVDVHYPARPGAGPSAPYATTEEARLLLKDRELDKVIPPERFAATRTHSRVDAAPVGGRHPLVVLSPGFSVARYTITALAEDLASRGYVVASIDHAYESVGTLFPGGRMLTCVACEKAQSEKDFNAAVVNRAKDASFVLDRLTGSRSPWKHADLIDRQRVGMAGHSLGGATAAAVMAADPRVRAGVNMDGSFQGAVPPGGLGGRPFMMLGTDDGIHRPGGEDKSWDEAWSRLDGWKRWLTVAGADHFSFSDFPFLGDQLLPPGTPYPGSGLSGRRSLDITRSYVAAFFDRHLRHIPQPLLAGPTHANPEVRFNQP</sequence>
<dbReference type="GO" id="GO:0016042">
    <property type="term" value="P:lipid catabolic process"/>
    <property type="evidence" value="ECO:0007669"/>
    <property type="project" value="UniProtKB-KW"/>
</dbReference>
<evidence type="ECO:0000313" key="7">
    <source>
        <dbReference type="Proteomes" id="UP000327000"/>
    </source>
</evidence>
<organism evidence="6 7">
    <name type="scientific">Streptomyces mobaraensis</name>
    <name type="common">Streptoverticillium mobaraense</name>
    <dbReference type="NCBI Taxonomy" id="35621"/>
    <lineage>
        <taxon>Bacteria</taxon>
        <taxon>Bacillati</taxon>
        <taxon>Actinomycetota</taxon>
        <taxon>Actinomycetes</taxon>
        <taxon>Kitasatosporales</taxon>
        <taxon>Streptomycetaceae</taxon>
        <taxon>Streptomyces</taxon>
    </lineage>
</organism>
<dbReference type="RefSeq" id="WP_004940644.1">
    <property type="nucleotide sequence ID" value="NZ_JBFADJ010000052.1"/>
</dbReference>
<keyword evidence="7" id="KW-1185">Reference proteome</keyword>